<evidence type="ECO:0000256" key="1">
    <source>
        <dbReference type="SAM" id="MobiDB-lite"/>
    </source>
</evidence>
<proteinExistence type="predicted"/>
<organism evidence="2 3">
    <name type="scientific">Marasmius crinis-equi</name>
    <dbReference type="NCBI Taxonomy" id="585013"/>
    <lineage>
        <taxon>Eukaryota</taxon>
        <taxon>Fungi</taxon>
        <taxon>Dikarya</taxon>
        <taxon>Basidiomycota</taxon>
        <taxon>Agaricomycotina</taxon>
        <taxon>Agaricomycetes</taxon>
        <taxon>Agaricomycetidae</taxon>
        <taxon>Agaricales</taxon>
        <taxon>Marasmiineae</taxon>
        <taxon>Marasmiaceae</taxon>
        <taxon>Marasmius</taxon>
    </lineage>
</organism>
<evidence type="ECO:0000313" key="2">
    <source>
        <dbReference type="EMBL" id="KAL0569993.1"/>
    </source>
</evidence>
<reference evidence="2 3" key="1">
    <citation type="submission" date="2024-02" db="EMBL/GenBank/DDBJ databases">
        <title>A draft genome for the cacao thread blight pathogen Marasmius crinis-equi.</title>
        <authorList>
            <person name="Cohen S.P."/>
            <person name="Baruah I.K."/>
            <person name="Amoako-Attah I."/>
            <person name="Bukari Y."/>
            <person name="Meinhardt L.W."/>
            <person name="Bailey B.A."/>
        </authorList>
    </citation>
    <scope>NUCLEOTIDE SEQUENCE [LARGE SCALE GENOMIC DNA]</scope>
    <source>
        <strain evidence="2 3">GH-76</strain>
    </source>
</reference>
<accession>A0ABR3F4G8</accession>
<gene>
    <name evidence="2" type="ORF">V5O48_011961</name>
</gene>
<feature type="region of interest" description="Disordered" evidence="1">
    <location>
        <begin position="106"/>
        <end position="129"/>
    </location>
</feature>
<dbReference type="Proteomes" id="UP001465976">
    <property type="component" value="Unassembled WGS sequence"/>
</dbReference>
<evidence type="ECO:0000313" key="3">
    <source>
        <dbReference type="Proteomes" id="UP001465976"/>
    </source>
</evidence>
<feature type="compositionally biased region" description="Polar residues" evidence="1">
    <location>
        <begin position="107"/>
        <end position="116"/>
    </location>
</feature>
<comment type="caution">
    <text evidence="2">The sequence shown here is derived from an EMBL/GenBank/DDBJ whole genome shotgun (WGS) entry which is preliminary data.</text>
</comment>
<protein>
    <submittedName>
        <fullName evidence="2">Uncharacterized protein</fullName>
    </submittedName>
</protein>
<sequence length="276" mass="30895">MAHFQQTYFGAASARRNAARVPPPTFFASQPPPSPRVVPVLEHREGFQADLDQVFEKGVKEGIRRVYLTLTALVTEVSILLLFRHNCGALRIFFSLFSRTTLRHQKTQAQTSAVNQSRSLPPSPTSSSTVATVQEVSEKFRVPVGYGSAFRSPSVEAELRKLFAAADQGNPVAMKLVQALARKAHETPRDHKSWGQKFLLVEWRNPMGPNPKYSNSTARATTGVANPRLNDPVEDWYLYYTTHSSSLPKGVRRDVQGNPYFPDLRASRLFAQMRPV</sequence>
<keyword evidence="3" id="KW-1185">Reference proteome</keyword>
<dbReference type="EMBL" id="JBAHYK010001012">
    <property type="protein sequence ID" value="KAL0569993.1"/>
    <property type="molecule type" value="Genomic_DNA"/>
</dbReference>
<name>A0ABR3F4G8_9AGAR</name>
<feature type="compositionally biased region" description="Low complexity" evidence="1">
    <location>
        <begin position="117"/>
        <end position="129"/>
    </location>
</feature>